<keyword evidence="4 7" id="KW-0812">Transmembrane</keyword>
<feature type="transmembrane region" description="Helical" evidence="7">
    <location>
        <begin position="258"/>
        <end position="281"/>
    </location>
</feature>
<evidence type="ECO:0000256" key="1">
    <source>
        <dbReference type="ARBA" id="ARBA00004651"/>
    </source>
</evidence>
<feature type="transmembrane region" description="Helical" evidence="7">
    <location>
        <begin position="7"/>
        <end position="35"/>
    </location>
</feature>
<dbReference type="PANTHER" id="PTHR30193">
    <property type="entry name" value="ABC TRANSPORTER PERMEASE PROTEIN"/>
    <property type="match status" value="1"/>
</dbReference>
<dbReference type="Proteomes" id="UP000535491">
    <property type="component" value="Unassembled WGS sequence"/>
</dbReference>
<evidence type="ECO:0000259" key="8">
    <source>
        <dbReference type="PROSITE" id="PS50928"/>
    </source>
</evidence>
<protein>
    <submittedName>
        <fullName evidence="9">Sugar ABC transporter permease</fullName>
    </submittedName>
</protein>
<dbReference type="InterPro" id="IPR035906">
    <property type="entry name" value="MetI-like_sf"/>
</dbReference>
<dbReference type="InterPro" id="IPR051393">
    <property type="entry name" value="ABC_transporter_permease"/>
</dbReference>
<keyword evidence="3" id="KW-1003">Cell membrane</keyword>
<evidence type="ECO:0000313" key="9">
    <source>
        <dbReference type="EMBL" id="MBA4493822.1"/>
    </source>
</evidence>
<feature type="transmembrane region" description="Helical" evidence="7">
    <location>
        <begin position="167"/>
        <end position="183"/>
    </location>
</feature>
<dbReference type="GO" id="GO:0055085">
    <property type="term" value="P:transmembrane transport"/>
    <property type="evidence" value="ECO:0007669"/>
    <property type="project" value="InterPro"/>
</dbReference>
<evidence type="ECO:0000256" key="6">
    <source>
        <dbReference type="ARBA" id="ARBA00023136"/>
    </source>
</evidence>
<accession>A0A7W1WPU1</accession>
<dbReference type="SUPFAM" id="SSF160964">
    <property type="entry name" value="MalF N-terminal region-like"/>
    <property type="match status" value="1"/>
</dbReference>
<dbReference type="InterPro" id="IPR000515">
    <property type="entry name" value="MetI-like"/>
</dbReference>
<feature type="transmembrane region" description="Helical" evidence="7">
    <location>
        <begin position="71"/>
        <end position="93"/>
    </location>
</feature>
<dbReference type="PROSITE" id="PS50928">
    <property type="entry name" value="ABC_TM1"/>
    <property type="match status" value="1"/>
</dbReference>
<dbReference type="Pfam" id="PF00528">
    <property type="entry name" value="BPD_transp_1"/>
    <property type="match status" value="1"/>
</dbReference>
<feature type="transmembrane region" description="Helical" evidence="7">
    <location>
        <begin position="105"/>
        <end position="125"/>
    </location>
</feature>
<name>A0A7W1WPU1_9BACL</name>
<evidence type="ECO:0000256" key="7">
    <source>
        <dbReference type="RuleBase" id="RU363032"/>
    </source>
</evidence>
<dbReference type="PANTHER" id="PTHR30193:SF37">
    <property type="entry name" value="INNER MEMBRANE ABC TRANSPORTER PERMEASE PROTEIN YCJO"/>
    <property type="match status" value="1"/>
</dbReference>
<keyword evidence="6 7" id="KW-0472">Membrane</keyword>
<comment type="subcellular location">
    <subcellularLocation>
        <location evidence="1 7">Cell membrane</location>
        <topology evidence="1 7">Multi-pass membrane protein</topology>
    </subcellularLocation>
</comment>
<gene>
    <name evidence="9" type="ORF">H1191_05825</name>
</gene>
<reference evidence="9 10" key="1">
    <citation type="submission" date="2020-07" db="EMBL/GenBank/DDBJ databases">
        <authorList>
            <person name="Feng H."/>
        </authorList>
    </citation>
    <scope>NUCLEOTIDE SEQUENCE [LARGE SCALE GENOMIC DNA]</scope>
    <source>
        <strain evidence="10">s-10</strain>
    </source>
</reference>
<evidence type="ECO:0000256" key="5">
    <source>
        <dbReference type="ARBA" id="ARBA00022989"/>
    </source>
</evidence>
<dbReference type="CDD" id="cd06261">
    <property type="entry name" value="TM_PBP2"/>
    <property type="match status" value="1"/>
</dbReference>
<keyword evidence="10" id="KW-1185">Reference proteome</keyword>
<organism evidence="9 10">
    <name type="scientific">Paenactinomyces guangxiensis</name>
    <dbReference type="NCBI Taxonomy" id="1490290"/>
    <lineage>
        <taxon>Bacteria</taxon>
        <taxon>Bacillati</taxon>
        <taxon>Bacillota</taxon>
        <taxon>Bacilli</taxon>
        <taxon>Bacillales</taxon>
        <taxon>Thermoactinomycetaceae</taxon>
        <taxon>Paenactinomyces</taxon>
    </lineage>
</organism>
<evidence type="ECO:0000256" key="4">
    <source>
        <dbReference type="ARBA" id="ARBA00022692"/>
    </source>
</evidence>
<evidence type="ECO:0000256" key="2">
    <source>
        <dbReference type="ARBA" id="ARBA00022448"/>
    </source>
</evidence>
<dbReference type="AlphaFoldDB" id="A0A7W1WPU1"/>
<feature type="domain" description="ABC transmembrane type-1" evidence="8">
    <location>
        <begin position="67"/>
        <end position="280"/>
    </location>
</feature>
<dbReference type="SUPFAM" id="SSF161098">
    <property type="entry name" value="MetI-like"/>
    <property type="match status" value="1"/>
</dbReference>
<sequence length="290" mass="32262">MKANKIYPWYFSLGAIIFYTIFIVVPAIVGIYYSFTDWNSYDLNKNFIGFENYKEIIFGDHVYLSYIKNTLVFTIVTSIAKTVLGLFIAILLVSGVKAANLHRMIIFSPQVLSFLIVGLVFKSLLDPNNGFINTTLKALGLEFLAQNWLGSLTWAMPSVMAVDTWKGMGYIMVLFIAGLLAIPKDLYEAAEMDGAGFFQRLFKITVPMLLPTMTIATVLNITYGLRVFDIIYVLTNGGPGSATDVINTAVYSAFAKGYWGMGSALSTILFIIMAIASVFIIRVMNRKVEN</sequence>
<dbReference type="Gene3D" id="1.10.3720.10">
    <property type="entry name" value="MetI-like"/>
    <property type="match status" value="1"/>
</dbReference>
<proteinExistence type="inferred from homology"/>
<keyword evidence="5 7" id="KW-1133">Transmembrane helix</keyword>
<comment type="similarity">
    <text evidence="7">Belongs to the binding-protein-dependent transport system permease family.</text>
</comment>
<dbReference type="EMBL" id="JACEIQ010000004">
    <property type="protein sequence ID" value="MBA4493822.1"/>
    <property type="molecule type" value="Genomic_DNA"/>
</dbReference>
<comment type="caution">
    <text evidence="9">The sequence shown here is derived from an EMBL/GenBank/DDBJ whole genome shotgun (WGS) entry which is preliminary data.</text>
</comment>
<evidence type="ECO:0000256" key="3">
    <source>
        <dbReference type="ARBA" id="ARBA00022475"/>
    </source>
</evidence>
<dbReference type="GO" id="GO:0005886">
    <property type="term" value="C:plasma membrane"/>
    <property type="evidence" value="ECO:0007669"/>
    <property type="project" value="UniProtKB-SubCell"/>
</dbReference>
<evidence type="ECO:0000313" key="10">
    <source>
        <dbReference type="Proteomes" id="UP000535491"/>
    </source>
</evidence>
<dbReference type="RefSeq" id="WP_181751071.1">
    <property type="nucleotide sequence ID" value="NZ_JACEIQ010000004.1"/>
</dbReference>
<keyword evidence="2 7" id="KW-0813">Transport</keyword>
<feature type="transmembrane region" description="Helical" evidence="7">
    <location>
        <begin position="204"/>
        <end position="225"/>
    </location>
</feature>